<comment type="caution">
    <text evidence="2">The sequence shown here is derived from an EMBL/GenBank/DDBJ whole genome shotgun (WGS) entry which is preliminary data.</text>
</comment>
<evidence type="ECO:0000256" key="1">
    <source>
        <dbReference type="SAM" id="MobiDB-lite"/>
    </source>
</evidence>
<name>A0A6L9JUP7_PHOLM</name>
<dbReference type="EMBL" id="WSFA01000138">
    <property type="protein sequence ID" value="NDL41759.1"/>
    <property type="molecule type" value="Genomic_DNA"/>
</dbReference>
<proteinExistence type="predicted"/>
<gene>
    <name evidence="2" type="ORF">GPY51_17455</name>
    <name evidence="3" type="ORF">GPY51_24295</name>
</gene>
<feature type="region of interest" description="Disordered" evidence="1">
    <location>
        <begin position="1"/>
        <end position="23"/>
    </location>
</feature>
<dbReference type="EMBL" id="WSFA01000047">
    <property type="protein sequence ID" value="NDL40501.1"/>
    <property type="molecule type" value="Genomic_DNA"/>
</dbReference>
<protein>
    <submittedName>
        <fullName evidence="2">IS200/IS605 family transposase</fullName>
    </submittedName>
</protein>
<evidence type="ECO:0000313" key="3">
    <source>
        <dbReference type="EMBL" id="NDL41759.1"/>
    </source>
</evidence>
<dbReference type="Proteomes" id="UP000479300">
    <property type="component" value="Unassembled WGS sequence"/>
</dbReference>
<evidence type="ECO:0000313" key="2">
    <source>
        <dbReference type="EMBL" id="NDL40501.1"/>
    </source>
</evidence>
<dbReference type="AlphaFoldDB" id="A0A6L9JUP7"/>
<sequence length="23" mass="2748">EQEKSDLMQDKLSTREHEDPFKG</sequence>
<organism evidence="2 4">
    <name type="scientific">Photorhabdus laumondii subsp. laumondii</name>
    <name type="common">Photorhabdus luminescens subsp. laumondii</name>
    <dbReference type="NCBI Taxonomy" id="141679"/>
    <lineage>
        <taxon>Bacteria</taxon>
        <taxon>Pseudomonadati</taxon>
        <taxon>Pseudomonadota</taxon>
        <taxon>Gammaproteobacteria</taxon>
        <taxon>Enterobacterales</taxon>
        <taxon>Morganellaceae</taxon>
        <taxon>Photorhabdus</taxon>
    </lineage>
</organism>
<feature type="non-terminal residue" evidence="2">
    <location>
        <position position="1"/>
    </location>
</feature>
<accession>A0A6L9JUP7</accession>
<reference evidence="2 4" key="1">
    <citation type="submission" date="2019-12" db="EMBL/GenBank/DDBJ databases">
        <title>Engineering Photorhabdus to improve their lethality against agricultural pests.</title>
        <authorList>
            <person name="Machado R.A.R."/>
        </authorList>
    </citation>
    <scope>NUCLEOTIDE SEQUENCE [LARGE SCALE GENOMIC DNA]</scope>
    <source>
        <strain evidence="2 4">EN01</strain>
    </source>
</reference>
<evidence type="ECO:0000313" key="4">
    <source>
        <dbReference type="Proteomes" id="UP000479300"/>
    </source>
</evidence>